<gene>
    <name evidence="1" type="ORF">B4O97_07110</name>
</gene>
<dbReference type="AlphaFoldDB" id="A0A1Y1RZY3"/>
<dbReference type="RefSeq" id="WP_083049543.1">
    <property type="nucleotide sequence ID" value="NZ_MWQY01000006.1"/>
</dbReference>
<keyword evidence="2" id="KW-1185">Reference proteome</keyword>
<dbReference type="EMBL" id="MWQY01000006">
    <property type="protein sequence ID" value="ORC36351.1"/>
    <property type="molecule type" value="Genomic_DNA"/>
</dbReference>
<proteinExistence type="predicted"/>
<dbReference type="Proteomes" id="UP000192343">
    <property type="component" value="Unassembled WGS sequence"/>
</dbReference>
<dbReference type="OrthoDB" id="9825636at2"/>
<organism evidence="1 2">
    <name type="scientific">Marispirochaeta aestuarii</name>
    <dbReference type="NCBI Taxonomy" id="1963862"/>
    <lineage>
        <taxon>Bacteria</taxon>
        <taxon>Pseudomonadati</taxon>
        <taxon>Spirochaetota</taxon>
        <taxon>Spirochaetia</taxon>
        <taxon>Spirochaetales</taxon>
        <taxon>Spirochaetaceae</taxon>
        <taxon>Marispirochaeta</taxon>
    </lineage>
</organism>
<name>A0A1Y1RZY3_9SPIO</name>
<evidence type="ECO:0000313" key="2">
    <source>
        <dbReference type="Proteomes" id="UP000192343"/>
    </source>
</evidence>
<sequence length="194" mass="21983">MHRLYDEKDCVYKGASINETIDYYFESHEQIPGARNQLNAALSQAKKSGENVISAKTGLTAAWDNRNQEYLLIAKNEYNPANLAAALFDLLVEDPGAVDLDESLKDVDTLIDRYIGRIEQMEELDFSTEKGSLKNLMRTLRESLHLVDETELTEAEMERLSDQIDQEFYAPAAELLEKILERVAIPLKLANAEN</sequence>
<accession>A0A1Y1RZY3</accession>
<evidence type="ECO:0000313" key="1">
    <source>
        <dbReference type="EMBL" id="ORC36351.1"/>
    </source>
</evidence>
<comment type="caution">
    <text evidence="1">The sequence shown here is derived from an EMBL/GenBank/DDBJ whole genome shotgun (WGS) entry which is preliminary data.</text>
</comment>
<protein>
    <submittedName>
        <fullName evidence="1">Uncharacterized protein</fullName>
    </submittedName>
</protein>
<reference evidence="1 2" key="1">
    <citation type="submission" date="2017-03" db="EMBL/GenBank/DDBJ databases">
        <title>Draft Genome sequence of Marispirochaeta sp. strain JC444.</title>
        <authorList>
            <person name="Shivani Y."/>
            <person name="Subhash Y."/>
            <person name="Sasikala C."/>
            <person name="Ramana C."/>
        </authorList>
    </citation>
    <scope>NUCLEOTIDE SEQUENCE [LARGE SCALE GENOMIC DNA]</scope>
    <source>
        <strain evidence="1 2">JC444</strain>
    </source>
</reference>